<comment type="caution">
    <text evidence="1">The sequence shown here is derived from an EMBL/GenBank/DDBJ whole genome shotgun (WGS) entry which is preliminary data.</text>
</comment>
<protein>
    <submittedName>
        <fullName evidence="1">Uncharacterized protein</fullName>
    </submittedName>
</protein>
<sequence length="202" mass="21923">MTIGDIWRAATVVKTFNDIEPGKEKFSEWVVVTHYRTDTGTDNDTDASLAITSHQATILQTPVGLFAGNTRITSLKAVNLTTSFVFEQVVSLFIGDAEKRPLPPQVALGVFGRGSAIGRRAMKFYSSLHEDLLGPNGVLIFTIDTEQMKGLAFSDVVGIFGSVYKAGVFGATEIPDFVRSQRRLCHRHGAHRGGGCSRSSSE</sequence>
<name>A0A0F9EZ81_9ZZZZ</name>
<organism evidence="1">
    <name type="scientific">marine sediment metagenome</name>
    <dbReference type="NCBI Taxonomy" id="412755"/>
    <lineage>
        <taxon>unclassified sequences</taxon>
        <taxon>metagenomes</taxon>
        <taxon>ecological metagenomes</taxon>
    </lineage>
</organism>
<accession>A0A0F9EZ81</accession>
<dbReference type="EMBL" id="LAZR01032653">
    <property type="protein sequence ID" value="KKL50295.1"/>
    <property type="molecule type" value="Genomic_DNA"/>
</dbReference>
<evidence type="ECO:0000313" key="1">
    <source>
        <dbReference type="EMBL" id="KKL50295.1"/>
    </source>
</evidence>
<gene>
    <name evidence="1" type="ORF">LCGC14_2306910</name>
</gene>
<feature type="non-terminal residue" evidence="1">
    <location>
        <position position="202"/>
    </location>
</feature>
<proteinExistence type="predicted"/>
<dbReference type="AlphaFoldDB" id="A0A0F9EZ81"/>
<reference evidence="1" key="1">
    <citation type="journal article" date="2015" name="Nature">
        <title>Complex archaea that bridge the gap between prokaryotes and eukaryotes.</title>
        <authorList>
            <person name="Spang A."/>
            <person name="Saw J.H."/>
            <person name="Jorgensen S.L."/>
            <person name="Zaremba-Niedzwiedzka K."/>
            <person name="Martijn J."/>
            <person name="Lind A.E."/>
            <person name="van Eijk R."/>
            <person name="Schleper C."/>
            <person name="Guy L."/>
            <person name="Ettema T.J."/>
        </authorList>
    </citation>
    <scope>NUCLEOTIDE SEQUENCE</scope>
</reference>